<proteinExistence type="inferred from homology"/>
<dbReference type="InterPro" id="IPR036045">
    <property type="entry name" value="Sec1-like_sf"/>
</dbReference>
<evidence type="ECO:0000256" key="2">
    <source>
        <dbReference type="SAM" id="MobiDB-lite"/>
    </source>
</evidence>
<dbReference type="RefSeq" id="XP_005792860.1">
    <property type="nucleotide sequence ID" value="XM_005792803.1"/>
</dbReference>
<dbReference type="InterPro" id="IPR001619">
    <property type="entry name" value="Sec1-like"/>
</dbReference>
<protein>
    <recommendedName>
        <fullName evidence="5">Vacuolar protein sorting-associated protein 45</fullName>
    </recommendedName>
</protein>
<dbReference type="Gene3D" id="3.90.830.10">
    <property type="entry name" value="Syntaxin Binding Protein 1, Chain A, domain 2"/>
    <property type="match status" value="1"/>
</dbReference>
<keyword evidence="4" id="KW-1185">Reference proteome</keyword>
<dbReference type="HOGENOM" id="CLU_013933_3_1_1"/>
<evidence type="ECO:0000313" key="3">
    <source>
        <dbReference type="EnsemblProtists" id="EOD40431"/>
    </source>
</evidence>
<feature type="region of interest" description="Disordered" evidence="2">
    <location>
        <begin position="560"/>
        <end position="580"/>
    </location>
</feature>
<dbReference type="AlphaFoldDB" id="A0A0D3KXE6"/>
<dbReference type="KEGG" id="ehx:EMIHUDRAFT_522784"/>
<dbReference type="InterPro" id="IPR043154">
    <property type="entry name" value="Sec-1-like_dom1"/>
</dbReference>
<dbReference type="GeneID" id="17285637"/>
<evidence type="ECO:0008006" key="5">
    <source>
        <dbReference type="Google" id="ProtNLM"/>
    </source>
</evidence>
<reference evidence="3" key="2">
    <citation type="submission" date="2024-10" db="UniProtKB">
        <authorList>
            <consortium name="EnsemblProtists"/>
        </authorList>
    </citation>
    <scope>IDENTIFICATION</scope>
</reference>
<evidence type="ECO:0000313" key="4">
    <source>
        <dbReference type="Proteomes" id="UP000013827"/>
    </source>
</evidence>
<dbReference type="Proteomes" id="UP000013827">
    <property type="component" value="Unassembled WGS sequence"/>
</dbReference>
<dbReference type="PaxDb" id="2903-EOD40431"/>
<accession>A0A0D3KXE6</accession>
<dbReference type="eggNOG" id="KOG1299">
    <property type="taxonomic scope" value="Eukaryota"/>
</dbReference>
<dbReference type="PIRSF" id="PIRSF005715">
    <property type="entry name" value="VPS45_Sec1"/>
    <property type="match status" value="1"/>
</dbReference>
<dbReference type="Gene3D" id="3.40.50.2060">
    <property type="match status" value="1"/>
</dbReference>
<dbReference type="GO" id="GO:0016192">
    <property type="term" value="P:vesicle-mediated transport"/>
    <property type="evidence" value="ECO:0007669"/>
    <property type="project" value="InterPro"/>
</dbReference>
<name>A0A0D3KXE6_EMIH1</name>
<organism evidence="3 4">
    <name type="scientific">Emiliania huxleyi (strain CCMP1516)</name>
    <dbReference type="NCBI Taxonomy" id="280463"/>
    <lineage>
        <taxon>Eukaryota</taxon>
        <taxon>Haptista</taxon>
        <taxon>Haptophyta</taxon>
        <taxon>Prymnesiophyceae</taxon>
        <taxon>Isochrysidales</taxon>
        <taxon>Noelaerhabdaceae</taxon>
        <taxon>Emiliania</taxon>
    </lineage>
</organism>
<dbReference type="PANTHER" id="PTHR11679">
    <property type="entry name" value="VESICLE PROTEIN SORTING-ASSOCIATED"/>
    <property type="match status" value="1"/>
</dbReference>
<dbReference type="InterPro" id="IPR027482">
    <property type="entry name" value="Sec1-like_dom2"/>
</dbReference>
<sequence length="621" mass="68489">MASSSVARSNTIQTVRDYVTRMCTDVPGMKVLVMDAETTGVVSMVFTQTQVLQHEVFMTDTIERQAGEKMPHLKACYFVRPTAENLRRIQSELREPRFGEYHLFFSNTTRDGMIQQLAEADEHEVVQQVHEYFADYLPVTPDLFHLNVGSIAGLSGSVWEQAVFDRLHQGVCSLLLSLKKRPQIRYQRSSEVAQRVAETVLGTMDADPDLFAFRRPDVPPLLLIVDRRDDPVTPLLSQWTYQAMVHELVGISNNRVDLRGAPGVDKELQQLVLSADQDAFFADNMLLNYGDLAENVKGLLDAFQAKTKSTKNIGSIADMQQFVEAYPQFKKLSGDVSKHVTLLGEINRLVESQQLMEVSQVEQELACTEDHSSAVTEVLALLRKPSIADQNKLRLVLLYALRYEKEPSNRIDTFCDMLGADARQAVSQMLAHCGAAVRSGDLFSNKTWLAATKKSLQRNIKGVQNVYTQHSPYLAQTLDALLKGTLTETQYPHLGSEPPTAGAKRRAPVEVIVFMVGGVTYEESRYVSEMNTANPGVRVLLGGTTIHNSASFLEEVKRLPSAGGAPTPQPMQQPGLDSLTGGLSGLGIAAPSIDSKRIKALTSTMSSSLQSGVSTLASKIQ</sequence>
<dbReference type="InterPro" id="IPR043127">
    <property type="entry name" value="Sec-1-like_dom3a"/>
</dbReference>
<reference evidence="4" key="1">
    <citation type="journal article" date="2013" name="Nature">
        <title>Pan genome of the phytoplankton Emiliania underpins its global distribution.</title>
        <authorList>
            <person name="Read B.A."/>
            <person name="Kegel J."/>
            <person name="Klute M.J."/>
            <person name="Kuo A."/>
            <person name="Lefebvre S.C."/>
            <person name="Maumus F."/>
            <person name="Mayer C."/>
            <person name="Miller J."/>
            <person name="Monier A."/>
            <person name="Salamov A."/>
            <person name="Young J."/>
            <person name="Aguilar M."/>
            <person name="Claverie J.M."/>
            <person name="Frickenhaus S."/>
            <person name="Gonzalez K."/>
            <person name="Herman E.K."/>
            <person name="Lin Y.C."/>
            <person name="Napier J."/>
            <person name="Ogata H."/>
            <person name="Sarno A.F."/>
            <person name="Shmutz J."/>
            <person name="Schroeder D."/>
            <person name="de Vargas C."/>
            <person name="Verret F."/>
            <person name="von Dassow P."/>
            <person name="Valentin K."/>
            <person name="Van de Peer Y."/>
            <person name="Wheeler G."/>
            <person name="Dacks J.B."/>
            <person name="Delwiche C.F."/>
            <person name="Dyhrman S.T."/>
            <person name="Glockner G."/>
            <person name="John U."/>
            <person name="Richards T."/>
            <person name="Worden A.Z."/>
            <person name="Zhang X."/>
            <person name="Grigoriev I.V."/>
            <person name="Allen A.E."/>
            <person name="Bidle K."/>
            <person name="Borodovsky M."/>
            <person name="Bowler C."/>
            <person name="Brownlee C."/>
            <person name="Cock J.M."/>
            <person name="Elias M."/>
            <person name="Gladyshev V.N."/>
            <person name="Groth M."/>
            <person name="Guda C."/>
            <person name="Hadaegh A."/>
            <person name="Iglesias-Rodriguez M.D."/>
            <person name="Jenkins J."/>
            <person name="Jones B.M."/>
            <person name="Lawson T."/>
            <person name="Leese F."/>
            <person name="Lindquist E."/>
            <person name="Lobanov A."/>
            <person name="Lomsadze A."/>
            <person name="Malik S.B."/>
            <person name="Marsh M.E."/>
            <person name="Mackinder L."/>
            <person name="Mock T."/>
            <person name="Mueller-Roeber B."/>
            <person name="Pagarete A."/>
            <person name="Parker M."/>
            <person name="Probert I."/>
            <person name="Quesneville H."/>
            <person name="Raines C."/>
            <person name="Rensing S.A."/>
            <person name="Riano-Pachon D.M."/>
            <person name="Richier S."/>
            <person name="Rokitta S."/>
            <person name="Shiraiwa Y."/>
            <person name="Soanes D.M."/>
            <person name="van der Giezen M."/>
            <person name="Wahlund T.M."/>
            <person name="Williams B."/>
            <person name="Wilson W."/>
            <person name="Wolfe G."/>
            <person name="Wurch L.L."/>
        </authorList>
    </citation>
    <scope>NUCLEOTIDE SEQUENCE</scope>
</reference>
<dbReference type="Pfam" id="PF00995">
    <property type="entry name" value="Sec1"/>
    <property type="match status" value="1"/>
</dbReference>
<dbReference type="Gene3D" id="1.25.40.60">
    <property type="match status" value="1"/>
</dbReference>
<dbReference type="STRING" id="2903.R1FXG8"/>
<comment type="similarity">
    <text evidence="1">Belongs to the STXBP/unc-18/SEC1 family.</text>
</comment>
<dbReference type="Gene3D" id="3.40.50.1910">
    <property type="match status" value="1"/>
</dbReference>
<evidence type="ECO:0000256" key="1">
    <source>
        <dbReference type="ARBA" id="ARBA00009884"/>
    </source>
</evidence>
<dbReference type="SUPFAM" id="SSF56815">
    <property type="entry name" value="Sec1/munc18-like (SM) proteins"/>
    <property type="match status" value="1"/>
</dbReference>
<dbReference type="EnsemblProtists" id="EOD40431">
    <property type="protein sequence ID" value="EOD40431"/>
    <property type="gene ID" value="EMIHUDRAFT_522784"/>
</dbReference>